<dbReference type="Gene3D" id="3.30.2010.10">
    <property type="entry name" value="Metalloproteases ('zincins'), catalytic domain"/>
    <property type="match status" value="1"/>
</dbReference>
<keyword evidence="3" id="KW-1185">Reference proteome</keyword>
<name>A0ABX7G280_9GAMM</name>
<dbReference type="PANTHER" id="PTHR30399:SF1">
    <property type="entry name" value="UTP PYROPHOSPHATASE"/>
    <property type="match status" value="1"/>
</dbReference>
<sequence>MQLRQHQLRQIRDIEYHLLPGSDRQTTDIVIERDGIITVRPPKRMSPEQVDATVFAKRMWIYRNLAEWRDLNATRVTREWVSGESFLYLGSRYRLQLVAEQDEPLKLKEGRFCLLRELVEHGGQDAAHQVFESFYRAKGLPRLQKRVAYFSAKVGVTAGDIFIKDLGYRWASCTKRGDLHFHWKCLMAPLTIIDYIIVHELCHLHHRDHSDAFWNEVDKVLPDFRERKEWLRRRGAELDI</sequence>
<reference evidence="2 3" key="1">
    <citation type="journal article" date="2012" name="Antonie Van Leeuwenhoek">
        <title>Shewanella litorisediminis sp. nov., a gammaproteobacterium isolated from a tidal flat sediment.</title>
        <authorList>
            <person name="Lee M.H."/>
            <person name="Yoon J.H."/>
        </authorList>
    </citation>
    <scope>NUCLEOTIDE SEQUENCE [LARGE SCALE GENOMIC DNA]</scope>
    <source>
        <strain evidence="2 3">SMK1-12</strain>
    </source>
</reference>
<gene>
    <name evidence="2" type="ORF">JQC75_16540</name>
</gene>
<dbReference type="InterPro" id="IPR002725">
    <property type="entry name" value="YgjP-like_metallopeptidase"/>
</dbReference>
<dbReference type="EMBL" id="CP069213">
    <property type="protein sequence ID" value="QRH01435.1"/>
    <property type="molecule type" value="Genomic_DNA"/>
</dbReference>
<dbReference type="CDD" id="cd07344">
    <property type="entry name" value="M48_yhfN_like"/>
    <property type="match status" value="1"/>
</dbReference>
<dbReference type="Proteomes" id="UP000596252">
    <property type="component" value="Chromosome"/>
</dbReference>
<dbReference type="RefSeq" id="WP_203325112.1">
    <property type="nucleotide sequence ID" value="NZ_CP069213.1"/>
</dbReference>
<dbReference type="PANTHER" id="PTHR30399">
    <property type="entry name" value="UNCHARACTERIZED PROTEIN YGJP"/>
    <property type="match status" value="1"/>
</dbReference>
<dbReference type="Pfam" id="PF01863">
    <property type="entry name" value="YgjP-like"/>
    <property type="match status" value="1"/>
</dbReference>
<evidence type="ECO:0000313" key="2">
    <source>
        <dbReference type="EMBL" id="QRH01435.1"/>
    </source>
</evidence>
<dbReference type="InterPro" id="IPR053136">
    <property type="entry name" value="UTP_pyrophosphatase-like"/>
</dbReference>
<organism evidence="2 3">
    <name type="scientific">Shewanella litorisediminis</name>
    <dbReference type="NCBI Taxonomy" id="1173586"/>
    <lineage>
        <taxon>Bacteria</taxon>
        <taxon>Pseudomonadati</taxon>
        <taxon>Pseudomonadota</taxon>
        <taxon>Gammaproteobacteria</taxon>
        <taxon>Alteromonadales</taxon>
        <taxon>Shewanellaceae</taxon>
        <taxon>Shewanella</taxon>
    </lineage>
</organism>
<evidence type="ECO:0000313" key="3">
    <source>
        <dbReference type="Proteomes" id="UP000596252"/>
    </source>
</evidence>
<protein>
    <submittedName>
        <fullName evidence="2">M48 family metallopeptidase</fullName>
    </submittedName>
</protein>
<proteinExistence type="predicted"/>
<feature type="domain" description="YgjP-like metallopeptidase" evidence="1">
    <location>
        <begin position="26"/>
        <end position="233"/>
    </location>
</feature>
<accession>A0ABX7G280</accession>
<evidence type="ECO:0000259" key="1">
    <source>
        <dbReference type="Pfam" id="PF01863"/>
    </source>
</evidence>